<evidence type="ECO:0000313" key="2">
    <source>
        <dbReference type="Proteomes" id="UP000195991"/>
    </source>
</evidence>
<sequence length="25" mass="2695">MGFVGWGIIVICILFAAWAVGKKSK</sequence>
<evidence type="ECO:0000313" key="1">
    <source>
        <dbReference type="EMBL" id="SCC69443.1"/>
    </source>
</evidence>
<organism evidence="1 2">
    <name type="scientific">Bacillus thuringiensis</name>
    <dbReference type="NCBI Taxonomy" id="1428"/>
    <lineage>
        <taxon>Bacteria</taxon>
        <taxon>Bacillati</taxon>
        <taxon>Bacillota</taxon>
        <taxon>Bacilli</taxon>
        <taxon>Bacillales</taxon>
        <taxon>Bacillaceae</taxon>
        <taxon>Bacillus</taxon>
        <taxon>Bacillus cereus group</taxon>
    </lineage>
</organism>
<dbReference type="AlphaFoldDB" id="A0A1C4GNI9"/>
<accession>A0A1C4GNI9</accession>
<reference evidence="1 2" key="1">
    <citation type="submission" date="2016-08" db="EMBL/GenBank/DDBJ databases">
        <authorList>
            <person name="Seilhamer J.J."/>
        </authorList>
    </citation>
    <scope>NUCLEOTIDE SEQUENCE [LARGE SCALE GENOMIC DNA]</scope>
    <source>
        <strain evidence="1 2">IEBC_T61001</strain>
    </source>
</reference>
<dbReference type="EMBL" id="FMBI01000060">
    <property type="protein sequence ID" value="SCC69443.1"/>
    <property type="molecule type" value="Genomic_DNA"/>
</dbReference>
<protein>
    <submittedName>
        <fullName evidence="1">Uncharacterized protein</fullName>
    </submittedName>
</protein>
<name>A0A1C4GNI9_BACTU</name>
<proteinExistence type="predicted"/>
<gene>
    <name evidence="1" type="ORF">BTT61001_06243</name>
</gene>
<dbReference type="Proteomes" id="UP000195991">
    <property type="component" value="Unassembled WGS sequence"/>
</dbReference>